<dbReference type="STRING" id="173990.SAMN05660691_01975"/>
<accession>A0A1H6LJV5</accession>
<dbReference type="OrthoDB" id="6238772at2"/>
<gene>
    <name evidence="1" type="ORF">SAMN05660691_01975</name>
</gene>
<dbReference type="AlphaFoldDB" id="A0A1H6LJV5"/>
<organism evidence="1 2">
    <name type="scientific">Rheinheimera pacifica</name>
    <dbReference type="NCBI Taxonomy" id="173990"/>
    <lineage>
        <taxon>Bacteria</taxon>
        <taxon>Pseudomonadati</taxon>
        <taxon>Pseudomonadota</taxon>
        <taxon>Gammaproteobacteria</taxon>
        <taxon>Chromatiales</taxon>
        <taxon>Chromatiaceae</taxon>
        <taxon>Rheinheimera</taxon>
    </lineage>
</organism>
<proteinExistence type="predicted"/>
<dbReference type="RefSeq" id="WP_092792821.1">
    <property type="nucleotide sequence ID" value="NZ_DASWWU010000005.1"/>
</dbReference>
<name>A0A1H6LJV5_9GAMM</name>
<sequence length="102" mass="11653">MKDTISIHDYLFDQADIGDWEGEEELVTDKINAVYHAVWQHLPEDISSVQVEQLLPAIWDELRGGTVLLEADEDELIDWALAYVRQQLEEGKPDADAADEEE</sequence>
<evidence type="ECO:0000313" key="2">
    <source>
        <dbReference type="Proteomes" id="UP000199371"/>
    </source>
</evidence>
<protein>
    <submittedName>
        <fullName evidence="1">Uncharacterized protein</fullName>
    </submittedName>
</protein>
<dbReference type="Proteomes" id="UP000199371">
    <property type="component" value="Unassembled WGS sequence"/>
</dbReference>
<evidence type="ECO:0000313" key="1">
    <source>
        <dbReference type="EMBL" id="SEH88888.1"/>
    </source>
</evidence>
<dbReference type="EMBL" id="FNXF01000006">
    <property type="protein sequence ID" value="SEH88888.1"/>
    <property type="molecule type" value="Genomic_DNA"/>
</dbReference>
<reference evidence="2" key="1">
    <citation type="submission" date="2016-10" db="EMBL/GenBank/DDBJ databases">
        <authorList>
            <person name="Varghese N."/>
            <person name="Submissions S."/>
        </authorList>
    </citation>
    <scope>NUCLEOTIDE SEQUENCE [LARGE SCALE GENOMIC DNA]</scope>
    <source>
        <strain evidence="2">DSM 17616</strain>
    </source>
</reference>
<keyword evidence="2" id="KW-1185">Reference proteome</keyword>